<dbReference type="Proteomes" id="UP001557470">
    <property type="component" value="Unassembled WGS sequence"/>
</dbReference>
<organism evidence="3 4">
    <name type="scientific">Umbra pygmaea</name>
    <name type="common">Eastern mudminnow</name>
    <dbReference type="NCBI Taxonomy" id="75934"/>
    <lineage>
        <taxon>Eukaryota</taxon>
        <taxon>Metazoa</taxon>
        <taxon>Chordata</taxon>
        <taxon>Craniata</taxon>
        <taxon>Vertebrata</taxon>
        <taxon>Euteleostomi</taxon>
        <taxon>Actinopterygii</taxon>
        <taxon>Neopterygii</taxon>
        <taxon>Teleostei</taxon>
        <taxon>Protacanthopterygii</taxon>
        <taxon>Esociformes</taxon>
        <taxon>Umbridae</taxon>
        <taxon>Umbra</taxon>
    </lineage>
</organism>
<dbReference type="PANTHER" id="PTHR23080">
    <property type="entry name" value="THAP DOMAIN PROTEIN"/>
    <property type="match status" value="1"/>
</dbReference>
<name>A0ABD0XKZ4_UMBPY</name>
<evidence type="ECO:0000259" key="2">
    <source>
        <dbReference type="Pfam" id="PF13613"/>
    </source>
</evidence>
<feature type="region of interest" description="Disordered" evidence="1">
    <location>
        <begin position="1"/>
        <end position="73"/>
    </location>
</feature>
<dbReference type="EMBL" id="JAGEUA010000001">
    <property type="protein sequence ID" value="KAL1022061.1"/>
    <property type="molecule type" value="Genomic_DNA"/>
</dbReference>
<proteinExistence type="predicted"/>
<dbReference type="PANTHER" id="PTHR23080:SF133">
    <property type="entry name" value="SI:CH211-262I1.5-RELATED"/>
    <property type="match status" value="1"/>
</dbReference>
<feature type="domain" description="Transposase Helix-turn-helix" evidence="2">
    <location>
        <begin position="81"/>
        <end position="124"/>
    </location>
</feature>
<keyword evidence="4" id="KW-1185">Reference proteome</keyword>
<evidence type="ECO:0000256" key="1">
    <source>
        <dbReference type="SAM" id="MobiDB-lite"/>
    </source>
</evidence>
<accession>A0ABD0XKZ4</accession>
<sequence length="144" mass="16160">MTDSSRKGNVPRTGSDRVKGVVGGERGLRPRDVLQQTHEQSLLETSGTCSQHQDGADHQCQSASASSSEFPQPTMKHQPIELLLFLMHLSVGLPLRDLAERFDFHNTTASRNIATWTHFLYNLLGSQRLRIPRETVRAQLPPEF</sequence>
<gene>
    <name evidence="3" type="ORF">UPYG_G00021710</name>
</gene>
<reference evidence="3 4" key="1">
    <citation type="submission" date="2024-06" db="EMBL/GenBank/DDBJ databases">
        <authorList>
            <person name="Pan Q."/>
            <person name="Wen M."/>
            <person name="Jouanno E."/>
            <person name="Zahm M."/>
            <person name="Klopp C."/>
            <person name="Cabau C."/>
            <person name="Louis A."/>
            <person name="Berthelot C."/>
            <person name="Parey E."/>
            <person name="Roest Crollius H."/>
            <person name="Montfort J."/>
            <person name="Robinson-Rechavi M."/>
            <person name="Bouchez O."/>
            <person name="Lampietro C."/>
            <person name="Lopez Roques C."/>
            <person name="Donnadieu C."/>
            <person name="Postlethwait J."/>
            <person name="Bobe J."/>
            <person name="Verreycken H."/>
            <person name="Guiguen Y."/>
        </authorList>
    </citation>
    <scope>NUCLEOTIDE SEQUENCE [LARGE SCALE GENOMIC DNA]</scope>
    <source>
        <strain evidence="3">Up_M1</strain>
        <tissue evidence="3">Testis</tissue>
    </source>
</reference>
<evidence type="ECO:0000313" key="3">
    <source>
        <dbReference type="EMBL" id="KAL1022061.1"/>
    </source>
</evidence>
<protein>
    <recommendedName>
        <fullName evidence="2">Transposase Helix-turn-helix domain-containing protein</fullName>
    </recommendedName>
</protein>
<evidence type="ECO:0000313" key="4">
    <source>
        <dbReference type="Proteomes" id="UP001557470"/>
    </source>
</evidence>
<comment type="caution">
    <text evidence="3">The sequence shown here is derived from an EMBL/GenBank/DDBJ whole genome shotgun (WGS) entry which is preliminary data.</text>
</comment>
<dbReference type="Pfam" id="PF13613">
    <property type="entry name" value="HTH_Tnp_4"/>
    <property type="match status" value="1"/>
</dbReference>
<dbReference type="InterPro" id="IPR027805">
    <property type="entry name" value="Transposase_HTH_dom"/>
</dbReference>
<dbReference type="AlphaFoldDB" id="A0ABD0XKZ4"/>
<feature type="compositionally biased region" description="Polar residues" evidence="1">
    <location>
        <begin position="34"/>
        <end position="71"/>
    </location>
</feature>